<keyword evidence="2" id="KW-1185">Reference proteome</keyword>
<sequence>MMKSAQPAPTLPHKSAWVCAPGVLKVPNLAAFLPEYALNRLPSKDVDVVTGWGLKPSSRAGRTWASRNNKPYVALEDGFLRSVGLGESGATSLSVVVDDLGIYYDATRPSRLEALIHTAPQWCDVAMATRARALIDRMVEARISKTNMGGPLDDSILEPRRRVLVVDQTYGDASIAYGLASEARFAEMLAAARTDEPDAQIIVKRHPAVAAGRKQGCIPSDQLSDITLIDTDVRPAELLDAVDAVYVVTSALGFEALLRGKAVRCFGAPFYSGWGLTRDTVLTGRRGQPRTVEQVVAAAMIRYTRYVDPVTGQPCEAEQALERLIALRDRADRLSGDWAAVGFAPAKRPPVRRLLNSPKGRVRYFWRAKSAVAHARATGGKLIWWSGKESPEILAAASTFDGQRVRMEDGFIRSRGLGSDFFGALSVALDDQGVYYDPRTPSRLETLIETGGLSPRQRDRAKALREAVVGAGLSKYNLKGSALPDTWPKDRPVLLVVGQVENDKSILTGCGDIRTNSGLVKAARADFPDAFLVYRNHPDVTSGNRIGLLDAGAMHEVDAVADDMDIIDLLNACDRLATLTSLSGFEALMRGKAVSVYGRPFYAGWGLTEDKMAFERRTRKITLDDLIHAALIDYPVYVTPDGWPCEAEDLVAALITARDHPLPPPPRGRIRRWWRGIKASLDRSLPPSY</sequence>
<dbReference type="InterPro" id="IPR007833">
    <property type="entry name" value="Capsule_polysaccharide_synth"/>
</dbReference>
<gene>
    <name evidence="1" type="ORF">GCM10009093_15860</name>
</gene>
<dbReference type="Pfam" id="PF05159">
    <property type="entry name" value="Capsule_synth"/>
    <property type="match status" value="4"/>
</dbReference>
<protein>
    <submittedName>
        <fullName evidence="1">Capsular polysaccharide biosynthesis protein</fullName>
    </submittedName>
</protein>
<proteinExistence type="predicted"/>
<dbReference type="CDD" id="cd16440">
    <property type="entry name" value="beta_Kdo_transferase_KpsC_1"/>
    <property type="match status" value="1"/>
</dbReference>
<dbReference type="CDD" id="cd16439">
    <property type="entry name" value="beta_Kdo_transferase_KpsC_2"/>
    <property type="match status" value="1"/>
</dbReference>
<evidence type="ECO:0000313" key="1">
    <source>
        <dbReference type="EMBL" id="GAA0390070.1"/>
    </source>
</evidence>
<accession>A0ABN0YBK0</accession>
<dbReference type="RefSeq" id="WP_243862807.1">
    <property type="nucleotide sequence ID" value="NZ_BAAAEJ010000007.1"/>
</dbReference>
<comment type="caution">
    <text evidence="1">The sequence shown here is derived from an EMBL/GenBank/DDBJ whole genome shotgun (WGS) entry which is preliminary data.</text>
</comment>
<dbReference type="EMBL" id="BAAAEJ010000007">
    <property type="protein sequence ID" value="GAA0390070.1"/>
    <property type="molecule type" value="Genomic_DNA"/>
</dbReference>
<evidence type="ECO:0000313" key="2">
    <source>
        <dbReference type="Proteomes" id="UP001500791"/>
    </source>
</evidence>
<dbReference type="Proteomes" id="UP001500791">
    <property type="component" value="Unassembled WGS sequence"/>
</dbReference>
<reference evidence="1 2" key="1">
    <citation type="journal article" date="2019" name="Int. J. Syst. Evol. Microbiol.">
        <title>The Global Catalogue of Microorganisms (GCM) 10K type strain sequencing project: providing services to taxonomists for standard genome sequencing and annotation.</title>
        <authorList>
            <consortium name="The Broad Institute Genomics Platform"/>
            <consortium name="The Broad Institute Genome Sequencing Center for Infectious Disease"/>
            <person name="Wu L."/>
            <person name="Ma J."/>
        </authorList>
    </citation>
    <scope>NUCLEOTIDE SEQUENCE [LARGE SCALE GENOMIC DNA]</scope>
    <source>
        <strain evidence="1 2">JCM 13476</strain>
    </source>
</reference>
<organism evidence="1 2">
    <name type="scientific">Brevundimonas terrae</name>
    <dbReference type="NCBI Taxonomy" id="363631"/>
    <lineage>
        <taxon>Bacteria</taxon>
        <taxon>Pseudomonadati</taxon>
        <taxon>Pseudomonadota</taxon>
        <taxon>Alphaproteobacteria</taxon>
        <taxon>Caulobacterales</taxon>
        <taxon>Caulobacteraceae</taxon>
        <taxon>Brevundimonas</taxon>
    </lineage>
</organism>
<name>A0ABN0YBK0_9CAUL</name>